<organism evidence="2 3">
    <name type="scientific">Brassica cretica</name>
    <name type="common">Mustard</name>
    <dbReference type="NCBI Taxonomy" id="69181"/>
    <lineage>
        <taxon>Eukaryota</taxon>
        <taxon>Viridiplantae</taxon>
        <taxon>Streptophyta</taxon>
        <taxon>Embryophyta</taxon>
        <taxon>Tracheophyta</taxon>
        <taxon>Spermatophyta</taxon>
        <taxon>Magnoliopsida</taxon>
        <taxon>eudicotyledons</taxon>
        <taxon>Gunneridae</taxon>
        <taxon>Pentapetalae</taxon>
        <taxon>rosids</taxon>
        <taxon>malvids</taxon>
        <taxon>Brassicales</taxon>
        <taxon>Brassicaceae</taxon>
        <taxon>Brassiceae</taxon>
        <taxon>Brassica</taxon>
    </lineage>
</organism>
<name>A0A8S9R0C2_BRACR</name>
<reference evidence="2" key="1">
    <citation type="submission" date="2019-12" db="EMBL/GenBank/DDBJ databases">
        <title>Genome sequencing and annotation of Brassica cretica.</title>
        <authorList>
            <person name="Studholme D.J."/>
            <person name="Sarris P."/>
        </authorList>
    </citation>
    <scope>NUCLEOTIDE SEQUENCE</scope>
    <source>
        <strain evidence="2">PFS-109/04</strain>
        <tissue evidence="2">Leaf</tissue>
    </source>
</reference>
<accession>A0A8S9R0C2</accession>
<protein>
    <submittedName>
        <fullName evidence="2">Uncharacterized protein</fullName>
    </submittedName>
</protein>
<dbReference type="AlphaFoldDB" id="A0A8S9R0C2"/>
<evidence type="ECO:0000313" key="3">
    <source>
        <dbReference type="Proteomes" id="UP000712600"/>
    </source>
</evidence>
<dbReference type="EMBL" id="QGKX02000996">
    <property type="protein sequence ID" value="KAF3558634.1"/>
    <property type="molecule type" value="Genomic_DNA"/>
</dbReference>
<evidence type="ECO:0000256" key="1">
    <source>
        <dbReference type="SAM" id="Phobius"/>
    </source>
</evidence>
<feature type="transmembrane region" description="Helical" evidence="1">
    <location>
        <begin position="12"/>
        <end position="30"/>
    </location>
</feature>
<keyword evidence="1" id="KW-0472">Membrane</keyword>
<gene>
    <name evidence="2" type="ORF">F2Q69_00012295</name>
</gene>
<proteinExistence type="predicted"/>
<dbReference type="Proteomes" id="UP000712600">
    <property type="component" value="Unassembled WGS sequence"/>
</dbReference>
<keyword evidence="1" id="KW-1133">Transmembrane helix</keyword>
<comment type="caution">
    <text evidence="2">The sequence shown here is derived from an EMBL/GenBank/DDBJ whole genome shotgun (WGS) entry which is preliminary data.</text>
</comment>
<keyword evidence="1" id="KW-0812">Transmembrane</keyword>
<sequence>MGMSGMCGKSGIYGWGCAAATPAALCTARLRGRFAGFRRRMGSGWNSSLVTLPSKSVTVR</sequence>
<evidence type="ECO:0000313" key="2">
    <source>
        <dbReference type="EMBL" id="KAF3558634.1"/>
    </source>
</evidence>